<organism evidence="11 12">
    <name type="scientific">Tetradesmus obliquus</name>
    <name type="common">Green alga</name>
    <name type="synonym">Acutodesmus obliquus</name>
    <dbReference type="NCBI Taxonomy" id="3088"/>
    <lineage>
        <taxon>Eukaryota</taxon>
        <taxon>Viridiplantae</taxon>
        <taxon>Chlorophyta</taxon>
        <taxon>core chlorophytes</taxon>
        <taxon>Chlorophyceae</taxon>
        <taxon>CS clade</taxon>
        <taxon>Sphaeropleales</taxon>
        <taxon>Scenedesmaceae</taxon>
        <taxon>Tetradesmus</taxon>
    </lineage>
</organism>
<dbReference type="InterPro" id="IPR003594">
    <property type="entry name" value="HATPase_dom"/>
</dbReference>
<dbReference type="Pfam" id="PF10436">
    <property type="entry name" value="BCDHK_Adom3"/>
    <property type="match status" value="1"/>
</dbReference>
<keyword evidence="5 7" id="KW-0067">ATP-binding</keyword>
<feature type="chain" id="PRO_5045662547" description="Protein-serine/threonine kinase" evidence="9">
    <location>
        <begin position="19"/>
        <end position="486"/>
    </location>
</feature>
<evidence type="ECO:0000256" key="1">
    <source>
        <dbReference type="ARBA" id="ARBA00006155"/>
    </source>
</evidence>
<evidence type="ECO:0000256" key="2">
    <source>
        <dbReference type="ARBA" id="ARBA00022679"/>
    </source>
</evidence>
<protein>
    <recommendedName>
        <fullName evidence="7">Protein-serine/threonine kinase</fullName>
        <ecNumber evidence="7">2.7.11.-</ecNumber>
    </recommendedName>
</protein>
<keyword evidence="3 7" id="KW-0547">Nucleotide-binding</keyword>
<sequence length="486" mass="53327">MGSLAGAPLLQFSRSVLFSCLGSAGGCKGVLQATSTLSGHLSGRQSQQYQQQQAQQQYSTIPDPDPAETQLYAEQLQQPNFVHPVTITQLDNLCRQPTLQRLVKSATFLKSQLPARLQNHVHRLQALPQPANPQLQELLASTVRSKQRGLEVASDWKQQGTDDLAGLRHFESHLATFREHLEVEVGKLTVNAQALTEGRGWWDNAQQVRWLNRMLDLCHWYLLSTRVMLTQHSAALAALQASSSSSSSNPNRNAVLHYHEPGHKSTNPKQVYTPPHQQLAGSAATAVSLVRRQARVLALTKLVAEDCRAFCVEKNSAAPDVQFLGGEGLTATLVVPYVEFLLTEVLKNAMQAVVSRYGAWEVDDAQPVLVKMQEIPGDSTTGSSSSSGGSSSSGSQIEIVVTDKGNGIPADQAAHMYDYFWSNNRATNTLYGYSRNHGSPFQGIGVGVPMSRVYAHFMGGSIEWETDSWRRHTSVTTRLPKHGFTF</sequence>
<dbReference type="EC" id="2.7.11.-" evidence="7"/>
<evidence type="ECO:0000256" key="3">
    <source>
        <dbReference type="ARBA" id="ARBA00022741"/>
    </source>
</evidence>
<feature type="region of interest" description="Disordered" evidence="8">
    <location>
        <begin position="242"/>
        <end position="275"/>
    </location>
</feature>
<name>A0ABY8U413_TETOB</name>
<dbReference type="Gene3D" id="3.30.565.10">
    <property type="entry name" value="Histidine kinase-like ATPase, C-terminal domain"/>
    <property type="match status" value="1"/>
</dbReference>
<keyword evidence="6 7" id="KW-0496">Mitochondrion</keyword>
<evidence type="ECO:0000256" key="9">
    <source>
        <dbReference type="SAM" id="SignalP"/>
    </source>
</evidence>
<feature type="region of interest" description="Disordered" evidence="8">
    <location>
        <begin position="375"/>
        <end position="395"/>
    </location>
</feature>
<feature type="domain" description="Histidine kinase" evidence="10">
    <location>
        <begin position="341"/>
        <end position="483"/>
    </location>
</feature>
<dbReference type="PROSITE" id="PS50109">
    <property type="entry name" value="HIS_KIN"/>
    <property type="match status" value="1"/>
</dbReference>
<gene>
    <name evidence="11" type="ORF">OEZ85_012817</name>
</gene>
<keyword evidence="9" id="KW-0732">Signal</keyword>
<comment type="subcellular location">
    <subcellularLocation>
        <location evidence="7">Mitochondrion matrix</location>
    </subcellularLocation>
</comment>
<evidence type="ECO:0000256" key="7">
    <source>
        <dbReference type="RuleBase" id="RU366032"/>
    </source>
</evidence>
<feature type="signal peptide" evidence="9">
    <location>
        <begin position="1"/>
        <end position="18"/>
    </location>
</feature>
<dbReference type="InterPro" id="IPR036784">
    <property type="entry name" value="AK/P_DHK_N_sf"/>
</dbReference>
<evidence type="ECO:0000256" key="6">
    <source>
        <dbReference type="ARBA" id="ARBA00023128"/>
    </source>
</evidence>
<dbReference type="InterPro" id="IPR018955">
    <property type="entry name" value="BCDHK/PDK_N"/>
</dbReference>
<proteinExistence type="inferred from homology"/>
<evidence type="ECO:0000313" key="12">
    <source>
        <dbReference type="Proteomes" id="UP001244341"/>
    </source>
</evidence>
<dbReference type="Pfam" id="PF02518">
    <property type="entry name" value="HATPase_c"/>
    <property type="match status" value="1"/>
</dbReference>
<accession>A0ABY8U413</accession>
<evidence type="ECO:0000313" key="11">
    <source>
        <dbReference type="EMBL" id="WIA16095.1"/>
    </source>
</evidence>
<reference evidence="11 12" key="1">
    <citation type="submission" date="2023-05" db="EMBL/GenBank/DDBJ databases">
        <title>A 100% complete, gapless, phased diploid assembly of the Scenedesmus obliquus UTEX 3031 genome.</title>
        <authorList>
            <person name="Biondi T.C."/>
            <person name="Hanschen E.R."/>
            <person name="Kwon T."/>
            <person name="Eng W."/>
            <person name="Kruse C.P.S."/>
            <person name="Koehler S.I."/>
            <person name="Kunde Y."/>
            <person name="Gleasner C.D."/>
            <person name="You Mak K.T."/>
            <person name="Polle J."/>
            <person name="Hovde B.T."/>
            <person name="Starkenburg S.R."/>
        </authorList>
    </citation>
    <scope>NUCLEOTIDE SEQUENCE [LARGE SCALE GENOMIC DNA]</scope>
    <source>
        <strain evidence="11 12">DOE0152z</strain>
    </source>
</reference>
<keyword evidence="2 7" id="KW-0808">Transferase</keyword>
<evidence type="ECO:0000256" key="8">
    <source>
        <dbReference type="SAM" id="MobiDB-lite"/>
    </source>
</evidence>
<dbReference type="InterPro" id="IPR036890">
    <property type="entry name" value="HATPase_C_sf"/>
</dbReference>
<dbReference type="Proteomes" id="UP001244341">
    <property type="component" value="Chromosome 7b"/>
</dbReference>
<keyword evidence="12" id="KW-1185">Reference proteome</keyword>
<dbReference type="EMBL" id="CP126214">
    <property type="protein sequence ID" value="WIA16095.1"/>
    <property type="molecule type" value="Genomic_DNA"/>
</dbReference>
<keyword evidence="4 7" id="KW-0418">Kinase</keyword>
<dbReference type="SUPFAM" id="SSF69012">
    <property type="entry name" value="alpha-ketoacid dehydrogenase kinase, N-terminal domain"/>
    <property type="match status" value="1"/>
</dbReference>
<dbReference type="InterPro" id="IPR039028">
    <property type="entry name" value="BCKD/PDK"/>
</dbReference>
<comment type="similarity">
    <text evidence="1 7">Belongs to the PDK/BCKDK protein kinase family.</text>
</comment>
<dbReference type="SUPFAM" id="SSF55874">
    <property type="entry name" value="ATPase domain of HSP90 chaperone/DNA topoisomerase II/histidine kinase"/>
    <property type="match status" value="1"/>
</dbReference>
<evidence type="ECO:0000256" key="5">
    <source>
        <dbReference type="ARBA" id="ARBA00022840"/>
    </source>
</evidence>
<dbReference type="InterPro" id="IPR005467">
    <property type="entry name" value="His_kinase_dom"/>
</dbReference>
<evidence type="ECO:0000256" key="4">
    <source>
        <dbReference type="ARBA" id="ARBA00022777"/>
    </source>
</evidence>
<dbReference type="Gene3D" id="1.20.140.20">
    <property type="entry name" value="Alpha-ketoacid/pyruvate dehydrogenase kinase, N-terminal domain"/>
    <property type="match status" value="1"/>
</dbReference>
<evidence type="ECO:0000259" key="10">
    <source>
        <dbReference type="PROSITE" id="PS50109"/>
    </source>
</evidence>
<dbReference type="PANTHER" id="PTHR11947">
    <property type="entry name" value="PYRUVATE DEHYDROGENASE KINASE"/>
    <property type="match status" value="1"/>
</dbReference>
<feature type="compositionally biased region" description="Low complexity" evidence="8">
    <location>
        <begin position="379"/>
        <end position="395"/>
    </location>
</feature>
<feature type="compositionally biased region" description="Polar residues" evidence="8">
    <location>
        <begin position="264"/>
        <end position="275"/>
    </location>
</feature>